<feature type="transmembrane region" description="Helical" evidence="1">
    <location>
        <begin position="25"/>
        <end position="43"/>
    </location>
</feature>
<name>A0A0G1BZU9_9BACT</name>
<accession>A0A0G1BZU9</accession>
<evidence type="ECO:0000313" key="2">
    <source>
        <dbReference type="EMBL" id="KKS42968.1"/>
    </source>
</evidence>
<evidence type="ECO:0000313" key="3">
    <source>
        <dbReference type="Proteomes" id="UP000033854"/>
    </source>
</evidence>
<dbReference type="Proteomes" id="UP000033854">
    <property type="component" value="Unassembled WGS sequence"/>
</dbReference>
<gene>
    <name evidence="2" type="ORF">UV06_C0004G0103</name>
</gene>
<protein>
    <submittedName>
        <fullName evidence="2">Uncharacterized protein</fullName>
    </submittedName>
</protein>
<dbReference type="EMBL" id="LCDA01000004">
    <property type="protein sequence ID" value="KKS42968.1"/>
    <property type="molecule type" value="Genomic_DNA"/>
</dbReference>
<dbReference type="AlphaFoldDB" id="A0A0G1BZU9"/>
<comment type="caution">
    <text evidence="2">The sequence shown here is derived from an EMBL/GenBank/DDBJ whole genome shotgun (WGS) entry which is preliminary data.</text>
</comment>
<organism evidence="2 3">
    <name type="scientific">Candidatus Collierbacteria bacterium GW2011_GWA2_42_17</name>
    <dbReference type="NCBI Taxonomy" id="1618378"/>
    <lineage>
        <taxon>Bacteria</taxon>
        <taxon>Candidatus Collieribacteriota</taxon>
    </lineage>
</organism>
<keyword evidence="1" id="KW-0472">Membrane</keyword>
<keyword evidence="1" id="KW-1133">Transmembrane helix</keyword>
<proteinExistence type="predicted"/>
<evidence type="ECO:0000256" key="1">
    <source>
        <dbReference type="SAM" id="Phobius"/>
    </source>
</evidence>
<sequence length="200" mass="21983">MIGAEGFFVGKLAENIYNGDYMKNFFVPIVVVIAIGMAGLVAIRFLGGDEDVWVCTNKQWVRHGNPSSPMPQIGCGIAWQEQTVKEIGVTFSYPADMSYRKEIADDAGRIRTAGFYVEKGSLENPTYQLYALYQPLETVTEKELDKVKTGMKPDTVKEAFIDGIKGVEGLIEISGPKAHYSTAIIKEGRLFTVSTLKGGD</sequence>
<keyword evidence="1" id="KW-0812">Transmembrane</keyword>
<reference evidence="2 3" key="1">
    <citation type="journal article" date="2015" name="Nature">
        <title>rRNA introns, odd ribosomes, and small enigmatic genomes across a large radiation of phyla.</title>
        <authorList>
            <person name="Brown C.T."/>
            <person name="Hug L.A."/>
            <person name="Thomas B.C."/>
            <person name="Sharon I."/>
            <person name="Castelle C.J."/>
            <person name="Singh A."/>
            <person name="Wilkins M.J."/>
            <person name="Williams K.H."/>
            <person name="Banfield J.F."/>
        </authorList>
    </citation>
    <scope>NUCLEOTIDE SEQUENCE [LARGE SCALE GENOMIC DNA]</scope>
</reference>